<proteinExistence type="predicted"/>
<dbReference type="Proteomes" id="UP000142765">
    <property type="component" value="Segment"/>
</dbReference>
<gene>
    <name evidence="2" type="ORF">CyHV2_ORF73</name>
</gene>
<evidence type="ECO:0000256" key="1">
    <source>
        <dbReference type="SAM" id="MobiDB-lite"/>
    </source>
</evidence>
<dbReference type="EMBL" id="KT387800">
    <property type="protein sequence ID" value="AMB21642.1"/>
    <property type="molecule type" value="Genomic_DNA"/>
</dbReference>
<evidence type="ECO:0000313" key="3">
    <source>
        <dbReference type="Proteomes" id="UP000142765"/>
    </source>
</evidence>
<sequence length="144" mass="16661">MPGEPDRQQQVHHGSRPVSRDYEPAASDPSRPQQQQQQIYTLSQSVTVHWNHECKLHLTRNITPNIYPRNTSEPEWVEFKHSLDDIIRVEPRISYCAKQELDNVVFYVRPAIPSSRLVLDPFNSFSDGRIQIIDGDTLCITFSC</sequence>
<reference evidence="2 3" key="1">
    <citation type="submission" date="2015-08" db="EMBL/GenBank/DDBJ databases">
        <authorList>
            <person name="Babu N.S."/>
            <person name="Beckwith C.J."/>
            <person name="Beseler K.G."/>
            <person name="Brison A."/>
            <person name="Carone J.V."/>
            <person name="Caskin T.P."/>
            <person name="Diamond M."/>
            <person name="Durham M.E."/>
            <person name="Foxe J.M."/>
            <person name="Go M."/>
            <person name="Henderson B.A."/>
            <person name="Jones I.B."/>
            <person name="McGettigan J.A."/>
            <person name="Micheletti S.J."/>
            <person name="Nasrallah M.E."/>
            <person name="Ortiz D."/>
            <person name="Piller C.R."/>
            <person name="Privatt S.R."/>
            <person name="Schneider S.L."/>
            <person name="Sharp S."/>
            <person name="Smith T.C."/>
            <person name="Stanton J.D."/>
            <person name="Ullery H.E."/>
            <person name="Wilson R.J."/>
            <person name="Serrano M.G."/>
            <person name="Buck G."/>
            <person name="Lee V."/>
            <person name="Wang Y."/>
            <person name="Carvalho R."/>
            <person name="Voegtly L."/>
            <person name="Shi R."/>
            <person name="Duckworth R."/>
            <person name="Johnson A."/>
            <person name="Loviza R."/>
            <person name="Walstead R."/>
            <person name="Shah Z."/>
            <person name="Kiflezghi M."/>
            <person name="Wade K."/>
            <person name="Ball S.L."/>
            <person name="Bradley K.W."/>
            <person name="Asai D.J."/>
            <person name="Bowman C.A."/>
            <person name="Russell D.A."/>
            <person name="Pope W.H."/>
            <person name="Jacobs-Sera D."/>
            <person name="Hendrix R.W."/>
            <person name="Hatfull G.F."/>
        </authorList>
    </citation>
    <scope>NUCLEOTIDE SEQUENCE [LARGE SCALE GENOMIC DNA]</scope>
    <source>
        <strain evidence="2">SY</strain>
    </source>
</reference>
<dbReference type="OrthoDB" id="18068at10239"/>
<evidence type="ECO:0000313" key="2">
    <source>
        <dbReference type="EMBL" id="AMB21642.1"/>
    </source>
</evidence>
<feature type="region of interest" description="Disordered" evidence="1">
    <location>
        <begin position="1"/>
        <end position="38"/>
    </location>
</feature>
<protein>
    <submittedName>
        <fullName evidence="2">ORF73</fullName>
    </submittedName>
</protein>
<organism evidence="2 3">
    <name type="scientific">Cyprinid herpesvirus 2</name>
    <name type="common">CyHV-2</name>
    <dbReference type="NCBI Taxonomy" id="317878"/>
    <lineage>
        <taxon>Viruses</taxon>
        <taxon>Duplodnaviria</taxon>
        <taxon>Heunggongvirae</taxon>
        <taxon>Peploviricota</taxon>
        <taxon>Herviviricetes</taxon>
        <taxon>Herpesvirales</taxon>
        <taxon>Alloherpesviridae</taxon>
        <taxon>Cyvirus</taxon>
        <taxon>Cyvirus cyprinidallo2</taxon>
    </lineage>
</organism>
<accession>A0A0Y0DI50</accession>
<name>A0A0Y0DI50_CYHV2</name>